<keyword evidence="2" id="KW-1185">Reference proteome</keyword>
<organism evidence="1 2">
    <name type="scientific">Gossypium australe</name>
    <dbReference type="NCBI Taxonomy" id="47621"/>
    <lineage>
        <taxon>Eukaryota</taxon>
        <taxon>Viridiplantae</taxon>
        <taxon>Streptophyta</taxon>
        <taxon>Embryophyta</taxon>
        <taxon>Tracheophyta</taxon>
        <taxon>Spermatophyta</taxon>
        <taxon>Magnoliopsida</taxon>
        <taxon>eudicotyledons</taxon>
        <taxon>Gunneridae</taxon>
        <taxon>Pentapetalae</taxon>
        <taxon>rosids</taxon>
        <taxon>malvids</taxon>
        <taxon>Malvales</taxon>
        <taxon>Malvaceae</taxon>
        <taxon>Malvoideae</taxon>
        <taxon>Gossypium</taxon>
    </lineage>
</organism>
<dbReference type="EMBL" id="SMMG02000009">
    <property type="protein sequence ID" value="KAA3460953.1"/>
    <property type="molecule type" value="Genomic_DNA"/>
</dbReference>
<reference evidence="2" key="1">
    <citation type="journal article" date="2019" name="Plant Biotechnol. J.">
        <title>Genome sequencing of the Australian wild diploid species Gossypium australe highlights disease resistance and delayed gland morphogenesis.</title>
        <authorList>
            <person name="Cai Y."/>
            <person name="Cai X."/>
            <person name="Wang Q."/>
            <person name="Wang P."/>
            <person name="Zhang Y."/>
            <person name="Cai C."/>
            <person name="Xu Y."/>
            <person name="Wang K."/>
            <person name="Zhou Z."/>
            <person name="Wang C."/>
            <person name="Geng S."/>
            <person name="Li B."/>
            <person name="Dong Q."/>
            <person name="Hou Y."/>
            <person name="Wang H."/>
            <person name="Ai P."/>
            <person name="Liu Z."/>
            <person name="Yi F."/>
            <person name="Sun M."/>
            <person name="An G."/>
            <person name="Cheng J."/>
            <person name="Zhang Y."/>
            <person name="Shi Q."/>
            <person name="Xie Y."/>
            <person name="Shi X."/>
            <person name="Chang Y."/>
            <person name="Huang F."/>
            <person name="Chen Y."/>
            <person name="Hong S."/>
            <person name="Mi L."/>
            <person name="Sun Q."/>
            <person name="Zhang L."/>
            <person name="Zhou B."/>
            <person name="Peng R."/>
            <person name="Zhang X."/>
            <person name="Liu F."/>
        </authorList>
    </citation>
    <scope>NUCLEOTIDE SEQUENCE [LARGE SCALE GENOMIC DNA]</scope>
    <source>
        <strain evidence="2">cv. PA1801</strain>
    </source>
</reference>
<dbReference type="AlphaFoldDB" id="A0A5B6UU13"/>
<evidence type="ECO:0000313" key="2">
    <source>
        <dbReference type="Proteomes" id="UP000325315"/>
    </source>
</evidence>
<protein>
    <submittedName>
        <fullName evidence="1">Uncharacterized protein</fullName>
    </submittedName>
</protein>
<evidence type="ECO:0000313" key="1">
    <source>
        <dbReference type="EMBL" id="KAA3460953.1"/>
    </source>
</evidence>
<dbReference type="Proteomes" id="UP000325315">
    <property type="component" value="Unassembled WGS sequence"/>
</dbReference>
<proteinExistence type="predicted"/>
<name>A0A5B6UU13_9ROSI</name>
<accession>A0A5B6UU13</accession>
<gene>
    <name evidence="1" type="ORF">EPI10_027567</name>
</gene>
<comment type="caution">
    <text evidence="1">The sequence shown here is derived from an EMBL/GenBank/DDBJ whole genome shotgun (WGS) entry which is preliminary data.</text>
</comment>
<sequence length="97" mass="10814">MPCMLKNKGELQGRRSMLRELFKEGSSSSNNKGKKSWLEKIEKSIREGLPILRSSVGSDQTYNSELASSLDTLRRFATIRCENPTATTTSEYPGLGN</sequence>